<protein>
    <submittedName>
        <fullName evidence="6">UbiA prenyltransferase family</fullName>
    </submittedName>
</protein>
<dbReference type="CDD" id="cd13965">
    <property type="entry name" value="PT_UbiA_3"/>
    <property type="match status" value="1"/>
</dbReference>
<feature type="transmembrane region" description="Helical" evidence="5">
    <location>
        <begin position="230"/>
        <end position="248"/>
    </location>
</feature>
<dbReference type="InterPro" id="IPR044878">
    <property type="entry name" value="UbiA_sf"/>
</dbReference>
<dbReference type="Gene3D" id="1.10.357.140">
    <property type="entry name" value="UbiA prenyltransferase"/>
    <property type="match status" value="1"/>
</dbReference>
<dbReference type="EMBL" id="JAUEPU010000100">
    <property type="protein sequence ID" value="KAK0478050.1"/>
    <property type="molecule type" value="Genomic_DNA"/>
</dbReference>
<keyword evidence="3 5" id="KW-1133">Transmembrane helix</keyword>
<evidence type="ECO:0000256" key="2">
    <source>
        <dbReference type="ARBA" id="ARBA00022692"/>
    </source>
</evidence>
<accession>A0AA39UGL8</accession>
<keyword evidence="4 5" id="KW-0472">Membrane</keyword>
<organism evidence="6 7">
    <name type="scientific">Armillaria luteobubalina</name>
    <dbReference type="NCBI Taxonomy" id="153913"/>
    <lineage>
        <taxon>Eukaryota</taxon>
        <taxon>Fungi</taxon>
        <taxon>Dikarya</taxon>
        <taxon>Basidiomycota</taxon>
        <taxon>Agaricomycotina</taxon>
        <taxon>Agaricomycetes</taxon>
        <taxon>Agaricomycetidae</taxon>
        <taxon>Agaricales</taxon>
        <taxon>Marasmiineae</taxon>
        <taxon>Physalacriaceae</taxon>
        <taxon>Armillaria</taxon>
    </lineage>
</organism>
<evidence type="ECO:0000313" key="6">
    <source>
        <dbReference type="EMBL" id="KAK0478050.1"/>
    </source>
</evidence>
<dbReference type="GO" id="GO:0016020">
    <property type="term" value="C:membrane"/>
    <property type="evidence" value="ECO:0007669"/>
    <property type="project" value="UniProtKB-SubCell"/>
</dbReference>
<dbReference type="PANTHER" id="PTHR42723:SF1">
    <property type="entry name" value="CHLOROPHYLL SYNTHASE, CHLOROPLASTIC"/>
    <property type="match status" value="1"/>
</dbReference>
<dbReference type="Proteomes" id="UP001175228">
    <property type="component" value="Unassembled WGS sequence"/>
</dbReference>
<reference evidence="6" key="1">
    <citation type="submission" date="2023-06" db="EMBL/GenBank/DDBJ databases">
        <authorList>
            <consortium name="Lawrence Berkeley National Laboratory"/>
            <person name="Ahrendt S."/>
            <person name="Sahu N."/>
            <person name="Indic B."/>
            <person name="Wong-Bajracharya J."/>
            <person name="Merenyi Z."/>
            <person name="Ke H.-M."/>
            <person name="Monk M."/>
            <person name="Kocsube S."/>
            <person name="Drula E."/>
            <person name="Lipzen A."/>
            <person name="Balint B."/>
            <person name="Henrissat B."/>
            <person name="Andreopoulos B."/>
            <person name="Martin F.M."/>
            <person name="Harder C.B."/>
            <person name="Rigling D."/>
            <person name="Ford K.L."/>
            <person name="Foster G.D."/>
            <person name="Pangilinan J."/>
            <person name="Papanicolaou A."/>
            <person name="Barry K."/>
            <person name="LaButti K."/>
            <person name="Viragh M."/>
            <person name="Koriabine M."/>
            <person name="Yan M."/>
            <person name="Riley R."/>
            <person name="Champramary S."/>
            <person name="Plett K.L."/>
            <person name="Tsai I.J."/>
            <person name="Slot J."/>
            <person name="Sipos G."/>
            <person name="Plett J."/>
            <person name="Nagy L.G."/>
            <person name="Grigoriev I.V."/>
        </authorList>
    </citation>
    <scope>NUCLEOTIDE SEQUENCE</scope>
    <source>
        <strain evidence="6">HWK02</strain>
    </source>
</reference>
<dbReference type="GO" id="GO:0016765">
    <property type="term" value="F:transferase activity, transferring alkyl or aryl (other than methyl) groups"/>
    <property type="evidence" value="ECO:0007669"/>
    <property type="project" value="InterPro"/>
</dbReference>
<proteinExistence type="predicted"/>
<evidence type="ECO:0000313" key="7">
    <source>
        <dbReference type="Proteomes" id="UP001175228"/>
    </source>
</evidence>
<dbReference type="AlphaFoldDB" id="A0AA39UGL8"/>
<dbReference type="PANTHER" id="PTHR42723">
    <property type="entry name" value="CHLOROPHYLL SYNTHASE"/>
    <property type="match status" value="1"/>
</dbReference>
<evidence type="ECO:0000256" key="4">
    <source>
        <dbReference type="ARBA" id="ARBA00023136"/>
    </source>
</evidence>
<evidence type="ECO:0000256" key="5">
    <source>
        <dbReference type="SAM" id="Phobius"/>
    </source>
</evidence>
<name>A0AA39UGL8_9AGAR</name>
<keyword evidence="2 5" id="KW-0812">Transmembrane</keyword>
<comment type="subcellular location">
    <subcellularLocation>
        <location evidence="1">Membrane</location>
        <topology evidence="1">Multi-pass membrane protein</topology>
    </subcellularLocation>
</comment>
<dbReference type="InterPro" id="IPR000537">
    <property type="entry name" value="UbiA_prenyltransferase"/>
</dbReference>
<sequence length="283" mass="31816">MISTWYQLETLYLFTRSDYKTIFFPVLAYSLAVSKEFTFGSLVSTIAWLWLHLLQANVSNQTFSGDEDMANKPWRPLPSGRLTQRQARVLRWCLTMICLTVSALLGRVILFSSAALTLVEILHDDFGFSRNLVLKNLCNVGGYITFELGAGTCLSSGHNLDGNSLTALICSGVIIFSTISAQDFADVKGDVLSGRRTLPIISPKGSRYYILVILPLWSGSLVRLWSIGPISGSIFVGLGAYVGIRFFWFRDEPSDRSNYVWYNIWLVVAHTLPYSTRTRLLLW</sequence>
<feature type="transmembrane region" description="Helical" evidence="5">
    <location>
        <begin position="89"/>
        <end position="110"/>
    </location>
</feature>
<evidence type="ECO:0000256" key="1">
    <source>
        <dbReference type="ARBA" id="ARBA00004141"/>
    </source>
</evidence>
<evidence type="ECO:0000256" key="3">
    <source>
        <dbReference type="ARBA" id="ARBA00022989"/>
    </source>
</evidence>
<dbReference type="InterPro" id="IPR050475">
    <property type="entry name" value="Prenyltransferase_related"/>
</dbReference>
<gene>
    <name evidence="6" type="ORF">EDD18DRAFT_1296167</name>
</gene>
<dbReference type="Pfam" id="PF01040">
    <property type="entry name" value="UbiA"/>
    <property type="match status" value="1"/>
</dbReference>
<keyword evidence="7" id="KW-1185">Reference proteome</keyword>
<comment type="caution">
    <text evidence="6">The sequence shown here is derived from an EMBL/GenBank/DDBJ whole genome shotgun (WGS) entry which is preliminary data.</text>
</comment>